<gene>
    <name evidence="4" type="ORF">EV191_1092</name>
</gene>
<feature type="domain" description="Peptidase M15C" evidence="3">
    <location>
        <begin position="204"/>
        <end position="283"/>
    </location>
</feature>
<dbReference type="Gene3D" id="3.30.1380.10">
    <property type="match status" value="1"/>
</dbReference>
<dbReference type="Proteomes" id="UP000294911">
    <property type="component" value="Unassembled WGS sequence"/>
</dbReference>
<accession>A0A4R2QIJ6</accession>
<keyword evidence="4" id="KW-0378">Hydrolase</keyword>
<keyword evidence="4" id="KW-0645">Protease</keyword>
<comment type="caution">
    <text evidence="4">The sequence shown here is derived from an EMBL/GenBank/DDBJ whole genome shotgun (WGS) entry which is preliminary data.</text>
</comment>
<dbReference type="Pfam" id="PF13539">
    <property type="entry name" value="Peptidase_M15_4"/>
    <property type="match status" value="1"/>
</dbReference>
<name>A0A4R2QIJ6_9PSEU</name>
<evidence type="ECO:0000313" key="4">
    <source>
        <dbReference type="EMBL" id="TCP49180.1"/>
    </source>
</evidence>
<feature type="signal peptide" evidence="2">
    <location>
        <begin position="1"/>
        <end position="24"/>
    </location>
</feature>
<feature type="compositionally biased region" description="Low complexity" evidence="1">
    <location>
        <begin position="41"/>
        <end position="53"/>
    </location>
</feature>
<keyword evidence="5" id="KW-1185">Reference proteome</keyword>
<protein>
    <submittedName>
        <fullName evidence="4">D-alanyl-D-alanine carboxypeptidase-like protein</fullName>
    </submittedName>
</protein>
<dbReference type="PROSITE" id="PS51257">
    <property type="entry name" value="PROKAR_LIPOPROTEIN"/>
    <property type="match status" value="1"/>
</dbReference>
<organism evidence="4 5">
    <name type="scientific">Tamaricihabitans halophyticus</name>
    <dbReference type="NCBI Taxonomy" id="1262583"/>
    <lineage>
        <taxon>Bacteria</taxon>
        <taxon>Bacillati</taxon>
        <taxon>Actinomycetota</taxon>
        <taxon>Actinomycetes</taxon>
        <taxon>Pseudonocardiales</taxon>
        <taxon>Pseudonocardiaceae</taxon>
        <taxon>Tamaricihabitans</taxon>
    </lineage>
</organism>
<dbReference type="SUPFAM" id="SSF55166">
    <property type="entry name" value="Hedgehog/DD-peptidase"/>
    <property type="match status" value="1"/>
</dbReference>
<dbReference type="EMBL" id="SLXQ01000009">
    <property type="protein sequence ID" value="TCP49180.1"/>
    <property type="molecule type" value="Genomic_DNA"/>
</dbReference>
<keyword evidence="2" id="KW-0732">Signal</keyword>
<keyword evidence="4" id="KW-0121">Carboxypeptidase</keyword>
<feature type="region of interest" description="Disordered" evidence="1">
    <location>
        <begin position="28"/>
        <end position="97"/>
    </location>
</feature>
<proteinExistence type="predicted"/>
<dbReference type="AlphaFoldDB" id="A0A4R2QIJ6"/>
<reference evidence="4 5" key="1">
    <citation type="submission" date="2019-03" db="EMBL/GenBank/DDBJ databases">
        <title>Genomic Encyclopedia of Type Strains, Phase IV (KMG-IV): sequencing the most valuable type-strain genomes for metagenomic binning, comparative biology and taxonomic classification.</title>
        <authorList>
            <person name="Goeker M."/>
        </authorList>
    </citation>
    <scope>NUCLEOTIDE SEQUENCE [LARGE SCALE GENOMIC DNA]</scope>
    <source>
        <strain evidence="4 5">DSM 45765</strain>
    </source>
</reference>
<feature type="chain" id="PRO_5020819535" evidence="2">
    <location>
        <begin position="25"/>
        <end position="287"/>
    </location>
</feature>
<dbReference type="InterPro" id="IPR039561">
    <property type="entry name" value="Peptidase_M15C"/>
</dbReference>
<dbReference type="InterPro" id="IPR009045">
    <property type="entry name" value="Zn_M74/Hedgehog-like"/>
</dbReference>
<evidence type="ECO:0000256" key="1">
    <source>
        <dbReference type="SAM" id="MobiDB-lite"/>
    </source>
</evidence>
<dbReference type="RefSeq" id="WP_243659063.1">
    <property type="nucleotide sequence ID" value="NZ_SLXQ01000009.1"/>
</dbReference>
<sequence>MPRRGFAHTLLIAVCMVLTVAACANPGPPVSPSDPTRNGDTPRSTSDTTVTTPEPSPSWRVGASPLPRRPDGLGEIQPTPPELTERRLPTNDVLAPPEDGRYAARIQRVPDQVLARSTWSTGCPVGRAQLRYLTMSFWGFDGRPHTGEMLVHERVANQLTEVFQRLYAARFPIEEMRVVRASELDAPPTGDGNNTTAFVCRPTTGEQGWSAHAYGLAIDLNPFQNPYTSSDIVLPELASSYVDRTWRRPGMLRAGDAAVSAFQRIAWTWGAIWRDPRDIMHFSATGN</sequence>
<evidence type="ECO:0000259" key="3">
    <source>
        <dbReference type="Pfam" id="PF13539"/>
    </source>
</evidence>
<evidence type="ECO:0000256" key="2">
    <source>
        <dbReference type="SAM" id="SignalP"/>
    </source>
</evidence>
<dbReference type="GO" id="GO:0004180">
    <property type="term" value="F:carboxypeptidase activity"/>
    <property type="evidence" value="ECO:0007669"/>
    <property type="project" value="UniProtKB-KW"/>
</dbReference>
<evidence type="ECO:0000313" key="5">
    <source>
        <dbReference type="Proteomes" id="UP000294911"/>
    </source>
</evidence>